<evidence type="ECO:0000256" key="3">
    <source>
        <dbReference type="ARBA" id="ARBA00004669"/>
    </source>
</evidence>
<evidence type="ECO:0000259" key="16">
    <source>
        <dbReference type="Pfam" id="PF00156"/>
    </source>
</evidence>
<evidence type="ECO:0000256" key="4">
    <source>
        <dbReference type="ARBA" id="ARBA00004676"/>
    </source>
</evidence>
<keyword evidence="12 15" id="KW-0460">Magnesium</keyword>
<dbReference type="CDD" id="cd06223">
    <property type="entry name" value="PRTases_typeI"/>
    <property type="match status" value="1"/>
</dbReference>
<evidence type="ECO:0000256" key="10">
    <source>
        <dbReference type="ARBA" id="ARBA00022726"/>
    </source>
</evidence>
<keyword evidence="8 15" id="KW-0808">Transferase</keyword>
<dbReference type="PANTHER" id="PTHR43340">
    <property type="entry name" value="HYPOXANTHINE-GUANINE PHOSPHORIBOSYLTRANSFERASE"/>
    <property type="match status" value="1"/>
</dbReference>
<comment type="pathway">
    <text evidence="3 15">Purine metabolism; IMP biosynthesis via salvage pathway; IMP from hypoxanthine: step 1/1.</text>
</comment>
<dbReference type="PANTHER" id="PTHR43340:SF1">
    <property type="entry name" value="HYPOXANTHINE PHOSPHORIBOSYLTRANSFERASE"/>
    <property type="match status" value="1"/>
</dbReference>
<evidence type="ECO:0000256" key="15">
    <source>
        <dbReference type="RuleBase" id="RU364099"/>
    </source>
</evidence>
<dbReference type="GO" id="GO:0005829">
    <property type="term" value="C:cytosol"/>
    <property type="evidence" value="ECO:0007669"/>
    <property type="project" value="TreeGrafter"/>
</dbReference>
<comment type="subcellular location">
    <subcellularLocation>
        <location evidence="2 15">Cytoplasm</location>
    </subcellularLocation>
</comment>
<comment type="catalytic activity">
    <reaction evidence="13">
        <text>GMP + diphosphate = guanine + 5-phospho-alpha-D-ribose 1-diphosphate</text>
        <dbReference type="Rhea" id="RHEA:25424"/>
        <dbReference type="ChEBI" id="CHEBI:16235"/>
        <dbReference type="ChEBI" id="CHEBI:33019"/>
        <dbReference type="ChEBI" id="CHEBI:58017"/>
        <dbReference type="ChEBI" id="CHEBI:58115"/>
        <dbReference type="EC" id="2.4.2.8"/>
    </reaction>
    <physiologicalReaction direction="right-to-left" evidence="13">
        <dbReference type="Rhea" id="RHEA:25426"/>
    </physiologicalReaction>
</comment>
<dbReference type="InterPro" id="IPR000836">
    <property type="entry name" value="PRTase_dom"/>
</dbReference>
<keyword evidence="7 15" id="KW-0328">Glycosyltransferase</keyword>
<name>A0A6B1DP90_9CHLR</name>
<evidence type="ECO:0000256" key="2">
    <source>
        <dbReference type="ARBA" id="ARBA00004496"/>
    </source>
</evidence>
<keyword evidence="6 15" id="KW-0963">Cytoplasm</keyword>
<evidence type="ECO:0000256" key="9">
    <source>
        <dbReference type="ARBA" id="ARBA00022723"/>
    </source>
</evidence>
<sequence length="209" mass="23754">MGRSPRGRINPAGACCLCSGNDVEAQAPMTTSTDLEFLDRIEPLFSAQQIQDRVKSMAEELSEYFGDKELVLVVVLRGSLVFAVDLLRYMTIYPEVEFLSASSYGNNLRPGNTVEIYMRPDLDLEGKELLVVEDIVDTGQTLRQIAARLDTMNPASVRYISMLYKRLPNQANWPVDWFGFEIPDLFVIGYGLDYRQKFRNLPWIGHLPH</sequence>
<dbReference type="Pfam" id="PF00156">
    <property type="entry name" value="Pribosyltran"/>
    <property type="match status" value="1"/>
</dbReference>
<evidence type="ECO:0000256" key="5">
    <source>
        <dbReference type="ARBA" id="ARBA00008391"/>
    </source>
</evidence>
<dbReference type="EMBL" id="VXPY01000017">
    <property type="protein sequence ID" value="MYD89360.1"/>
    <property type="molecule type" value="Genomic_DNA"/>
</dbReference>
<dbReference type="InterPro" id="IPR029057">
    <property type="entry name" value="PRTase-like"/>
</dbReference>
<dbReference type="GO" id="GO:0000287">
    <property type="term" value="F:magnesium ion binding"/>
    <property type="evidence" value="ECO:0007669"/>
    <property type="project" value="TreeGrafter"/>
</dbReference>
<dbReference type="UniPathway" id="UPA00591">
    <property type="reaction ID" value="UER00648"/>
</dbReference>
<evidence type="ECO:0000256" key="1">
    <source>
        <dbReference type="ARBA" id="ARBA00001946"/>
    </source>
</evidence>
<proteinExistence type="inferred from homology"/>
<evidence type="ECO:0000256" key="7">
    <source>
        <dbReference type="ARBA" id="ARBA00022676"/>
    </source>
</evidence>
<evidence type="ECO:0000256" key="13">
    <source>
        <dbReference type="ARBA" id="ARBA00048811"/>
    </source>
</evidence>
<dbReference type="GO" id="GO:0006166">
    <property type="term" value="P:purine ribonucleoside salvage"/>
    <property type="evidence" value="ECO:0007669"/>
    <property type="project" value="UniProtKB-KW"/>
</dbReference>
<gene>
    <name evidence="17" type="primary">hpt</name>
    <name evidence="17" type="ORF">F4Y08_03330</name>
</gene>
<evidence type="ECO:0000313" key="17">
    <source>
        <dbReference type="EMBL" id="MYD89360.1"/>
    </source>
</evidence>
<comment type="similarity">
    <text evidence="5 15">Belongs to the purine/pyrimidine phosphoribosyltransferase family.</text>
</comment>
<dbReference type="GO" id="GO:0052657">
    <property type="term" value="F:guanine phosphoribosyltransferase activity"/>
    <property type="evidence" value="ECO:0007669"/>
    <property type="project" value="RHEA"/>
</dbReference>
<comment type="pathway">
    <text evidence="4">Purine metabolism; GMP biosynthesis via salvage pathway; GMP from guanine: step 1/1.</text>
</comment>
<dbReference type="EC" id="2.4.2.8" evidence="15"/>
<accession>A0A6B1DP90</accession>
<dbReference type="GO" id="GO:0004422">
    <property type="term" value="F:hypoxanthine phosphoribosyltransferase activity"/>
    <property type="evidence" value="ECO:0007669"/>
    <property type="project" value="InterPro"/>
</dbReference>
<keyword evidence="11 15" id="KW-0547">Nucleotide-binding</keyword>
<evidence type="ECO:0000256" key="6">
    <source>
        <dbReference type="ARBA" id="ARBA00022490"/>
    </source>
</evidence>
<dbReference type="InterPro" id="IPR005904">
    <property type="entry name" value="Hxn_phspho_trans"/>
</dbReference>
<keyword evidence="9 15" id="KW-0479">Metal-binding</keyword>
<protein>
    <recommendedName>
        <fullName evidence="15">Hypoxanthine phosphoribosyltransferase</fullName>
        <ecNumber evidence="15">2.4.2.8</ecNumber>
    </recommendedName>
</protein>
<evidence type="ECO:0000256" key="14">
    <source>
        <dbReference type="ARBA" id="ARBA00049402"/>
    </source>
</evidence>
<dbReference type="GO" id="GO:0000166">
    <property type="term" value="F:nucleotide binding"/>
    <property type="evidence" value="ECO:0007669"/>
    <property type="project" value="UniProtKB-KW"/>
</dbReference>
<dbReference type="GO" id="GO:0032264">
    <property type="term" value="P:IMP salvage"/>
    <property type="evidence" value="ECO:0007669"/>
    <property type="project" value="UniProtKB-UniPathway"/>
</dbReference>
<evidence type="ECO:0000256" key="11">
    <source>
        <dbReference type="ARBA" id="ARBA00022741"/>
    </source>
</evidence>
<keyword evidence="10 15" id="KW-0660">Purine salvage</keyword>
<comment type="catalytic activity">
    <reaction evidence="14">
        <text>IMP + diphosphate = hypoxanthine + 5-phospho-alpha-D-ribose 1-diphosphate</text>
        <dbReference type="Rhea" id="RHEA:17973"/>
        <dbReference type="ChEBI" id="CHEBI:17368"/>
        <dbReference type="ChEBI" id="CHEBI:33019"/>
        <dbReference type="ChEBI" id="CHEBI:58017"/>
        <dbReference type="ChEBI" id="CHEBI:58053"/>
        <dbReference type="EC" id="2.4.2.8"/>
    </reaction>
    <physiologicalReaction direction="right-to-left" evidence="14">
        <dbReference type="Rhea" id="RHEA:17975"/>
    </physiologicalReaction>
</comment>
<dbReference type="AlphaFoldDB" id="A0A6B1DP90"/>
<dbReference type="GO" id="GO:0046100">
    <property type="term" value="P:hypoxanthine metabolic process"/>
    <property type="evidence" value="ECO:0007669"/>
    <property type="project" value="TreeGrafter"/>
</dbReference>
<dbReference type="SUPFAM" id="SSF53271">
    <property type="entry name" value="PRTase-like"/>
    <property type="match status" value="1"/>
</dbReference>
<evidence type="ECO:0000256" key="12">
    <source>
        <dbReference type="ARBA" id="ARBA00022842"/>
    </source>
</evidence>
<dbReference type="GO" id="GO:0006178">
    <property type="term" value="P:guanine salvage"/>
    <property type="evidence" value="ECO:0007669"/>
    <property type="project" value="TreeGrafter"/>
</dbReference>
<dbReference type="NCBIfam" id="TIGR01203">
    <property type="entry name" value="HGPRTase"/>
    <property type="match status" value="1"/>
</dbReference>
<organism evidence="17">
    <name type="scientific">Caldilineaceae bacterium SB0662_bin_9</name>
    <dbReference type="NCBI Taxonomy" id="2605258"/>
    <lineage>
        <taxon>Bacteria</taxon>
        <taxon>Bacillati</taxon>
        <taxon>Chloroflexota</taxon>
        <taxon>Caldilineae</taxon>
        <taxon>Caldilineales</taxon>
        <taxon>Caldilineaceae</taxon>
    </lineage>
</organism>
<dbReference type="InterPro" id="IPR050408">
    <property type="entry name" value="HGPRT"/>
</dbReference>
<evidence type="ECO:0000256" key="8">
    <source>
        <dbReference type="ARBA" id="ARBA00022679"/>
    </source>
</evidence>
<dbReference type="GO" id="GO:0032263">
    <property type="term" value="P:GMP salvage"/>
    <property type="evidence" value="ECO:0007669"/>
    <property type="project" value="TreeGrafter"/>
</dbReference>
<comment type="cofactor">
    <cofactor evidence="1 15">
        <name>Mg(2+)</name>
        <dbReference type="ChEBI" id="CHEBI:18420"/>
    </cofactor>
</comment>
<dbReference type="Gene3D" id="3.40.50.2020">
    <property type="match status" value="1"/>
</dbReference>
<reference evidence="17" key="1">
    <citation type="submission" date="2019-09" db="EMBL/GenBank/DDBJ databases">
        <title>Characterisation of the sponge microbiome using genome-centric metagenomics.</title>
        <authorList>
            <person name="Engelberts J.P."/>
            <person name="Robbins S.J."/>
            <person name="De Goeij J.M."/>
            <person name="Aranda M."/>
            <person name="Bell S.C."/>
            <person name="Webster N.S."/>
        </authorList>
    </citation>
    <scope>NUCLEOTIDE SEQUENCE</scope>
    <source>
        <strain evidence="17">SB0662_bin_9</strain>
    </source>
</reference>
<feature type="domain" description="Phosphoribosyltransferase" evidence="16">
    <location>
        <begin position="46"/>
        <end position="195"/>
    </location>
</feature>
<comment type="caution">
    <text evidence="17">The sequence shown here is derived from an EMBL/GenBank/DDBJ whole genome shotgun (WGS) entry which is preliminary data.</text>
</comment>